<reference evidence="2 3" key="1">
    <citation type="submission" date="2017-03" db="EMBL/GenBank/DDBJ databases">
        <title>Genome sequence of Clostridium oryzae DSM 28571.</title>
        <authorList>
            <person name="Poehlein A."/>
            <person name="Daniel R."/>
        </authorList>
    </citation>
    <scope>NUCLEOTIDE SEQUENCE [LARGE SCALE GENOMIC DNA]</scope>
    <source>
        <strain evidence="2 3">DSM 28571</strain>
    </source>
</reference>
<evidence type="ECO:0000313" key="3">
    <source>
        <dbReference type="Proteomes" id="UP000190080"/>
    </source>
</evidence>
<evidence type="ECO:0000259" key="1">
    <source>
        <dbReference type="Pfam" id="PF01814"/>
    </source>
</evidence>
<name>A0A1V4ILL3_9CLOT</name>
<keyword evidence="3" id="KW-1185">Reference proteome</keyword>
<proteinExistence type="predicted"/>
<evidence type="ECO:0000313" key="2">
    <source>
        <dbReference type="EMBL" id="OPJ60759.1"/>
    </source>
</evidence>
<dbReference type="RefSeq" id="WP_079425175.1">
    <property type="nucleotide sequence ID" value="NZ_MZGV01000028.1"/>
</dbReference>
<comment type="caution">
    <text evidence="2">The sequence shown here is derived from an EMBL/GenBank/DDBJ whole genome shotgun (WGS) entry which is preliminary data.</text>
</comment>
<organism evidence="2 3">
    <name type="scientific">Clostridium oryzae</name>
    <dbReference type="NCBI Taxonomy" id="1450648"/>
    <lineage>
        <taxon>Bacteria</taxon>
        <taxon>Bacillati</taxon>
        <taxon>Bacillota</taxon>
        <taxon>Clostridia</taxon>
        <taxon>Eubacteriales</taxon>
        <taxon>Clostridiaceae</taxon>
        <taxon>Clostridium</taxon>
    </lineage>
</organism>
<feature type="domain" description="Hemerythrin-like" evidence="1">
    <location>
        <begin position="2"/>
        <end position="133"/>
    </location>
</feature>
<sequence>MHIDNLIRQHKTIYESIETLETLIRKNNIEQDAFDVSLKLNLLMGTLKIHLQSEDEFLYPALLNSGDDKIKTMAREYIGEMGSISSDFQAYKVQFDTKSKIIGNAQSFIISTTQILKLLKNRLNKEDNLLYPTIENI</sequence>
<dbReference type="EMBL" id="MZGV01000028">
    <property type="protein sequence ID" value="OPJ60759.1"/>
    <property type="molecule type" value="Genomic_DNA"/>
</dbReference>
<dbReference type="Proteomes" id="UP000190080">
    <property type="component" value="Unassembled WGS sequence"/>
</dbReference>
<gene>
    <name evidence="2" type="ORF">CLORY_26270</name>
</gene>
<dbReference type="OrthoDB" id="360658at2"/>
<dbReference type="Pfam" id="PF01814">
    <property type="entry name" value="Hemerythrin"/>
    <property type="match status" value="1"/>
</dbReference>
<dbReference type="Gene3D" id="1.20.120.520">
    <property type="entry name" value="nmb1532 protein domain like"/>
    <property type="match status" value="1"/>
</dbReference>
<protein>
    <recommendedName>
        <fullName evidence="1">Hemerythrin-like domain-containing protein</fullName>
    </recommendedName>
</protein>
<dbReference type="STRING" id="1450648.CLORY_26270"/>
<dbReference type="AlphaFoldDB" id="A0A1V4ILL3"/>
<dbReference type="InterPro" id="IPR012312">
    <property type="entry name" value="Hemerythrin-like"/>
</dbReference>
<accession>A0A1V4ILL3</accession>